<evidence type="ECO:0000256" key="2">
    <source>
        <dbReference type="PROSITE-ProRule" id="PRU00176"/>
    </source>
</evidence>
<dbReference type="Gene3D" id="3.30.70.330">
    <property type="match status" value="1"/>
</dbReference>
<dbReference type="HOGENOM" id="CLU_1484075_0_0_1"/>
<dbReference type="Pfam" id="PF00076">
    <property type="entry name" value="RRM_1"/>
    <property type="match status" value="1"/>
</dbReference>
<dbReference type="InterPro" id="IPR052462">
    <property type="entry name" value="SLIRP/GR-RBP-like"/>
</dbReference>
<keyword evidence="1 2" id="KW-0694">RNA-binding</keyword>
<keyword evidence="5" id="KW-1185">Reference proteome</keyword>
<dbReference type="STRING" id="77586.A0A0D9WE17"/>
<dbReference type="InterPro" id="IPR012677">
    <property type="entry name" value="Nucleotide-bd_a/b_plait_sf"/>
</dbReference>
<organism evidence="4 5">
    <name type="scientific">Leersia perrieri</name>
    <dbReference type="NCBI Taxonomy" id="77586"/>
    <lineage>
        <taxon>Eukaryota</taxon>
        <taxon>Viridiplantae</taxon>
        <taxon>Streptophyta</taxon>
        <taxon>Embryophyta</taxon>
        <taxon>Tracheophyta</taxon>
        <taxon>Spermatophyta</taxon>
        <taxon>Magnoliopsida</taxon>
        <taxon>Liliopsida</taxon>
        <taxon>Poales</taxon>
        <taxon>Poaceae</taxon>
        <taxon>BOP clade</taxon>
        <taxon>Oryzoideae</taxon>
        <taxon>Oryzeae</taxon>
        <taxon>Oryzinae</taxon>
        <taxon>Leersia</taxon>
    </lineage>
</organism>
<dbReference type="InterPro" id="IPR035979">
    <property type="entry name" value="RBD_domain_sf"/>
</dbReference>
<reference evidence="4 5" key="1">
    <citation type="submission" date="2012-08" db="EMBL/GenBank/DDBJ databases">
        <title>Oryza genome evolution.</title>
        <authorList>
            <person name="Wing R.A."/>
        </authorList>
    </citation>
    <scope>NUCLEOTIDE SEQUENCE</scope>
</reference>
<evidence type="ECO:0000313" key="4">
    <source>
        <dbReference type="EnsemblPlants" id="LPERR05G06390.1"/>
    </source>
</evidence>
<dbReference type="AlphaFoldDB" id="A0A0D9WE17"/>
<reference evidence="4" key="3">
    <citation type="submission" date="2015-04" db="UniProtKB">
        <authorList>
            <consortium name="EnsemblPlants"/>
        </authorList>
    </citation>
    <scope>IDENTIFICATION</scope>
</reference>
<proteinExistence type="predicted"/>
<evidence type="ECO:0000259" key="3">
    <source>
        <dbReference type="PROSITE" id="PS50102"/>
    </source>
</evidence>
<reference evidence="5" key="2">
    <citation type="submission" date="2013-12" db="EMBL/GenBank/DDBJ databases">
        <authorList>
            <person name="Yu Y."/>
            <person name="Lee S."/>
            <person name="de Baynast K."/>
            <person name="Wissotski M."/>
            <person name="Liu L."/>
            <person name="Talag J."/>
            <person name="Goicoechea J."/>
            <person name="Angelova A."/>
            <person name="Jetty R."/>
            <person name="Kudrna D."/>
            <person name="Golser W."/>
            <person name="Rivera L."/>
            <person name="Zhang J."/>
            <person name="Wing R."/>
        </authorList>
    </citation>
    <scope>NUCLEOTIDE SEQUENCE</scope>
</reference>
<dbReference type="PROSITE" id="PS50102">
    <property type="entry name" value="RRM"/>
    <property type="match status" value="1"/>
</dbReference>
<dbReference type="Proteomes" id="UP000032180">
    <property type="component" value="Chromosome 5"/>
</dbReference>
<name>A0A0D9WE17_9ORYZ</name>
<dbReference type="eggNOG" id="KOG0118">
    <property type="taxonomic scope" value="Eukaryota"/>
</dbReference>
<dbReference type="EnsemblPlants" id="LPERR05G06390.1">
    <property type="protein sequence ID" value="LPERR05G06390.1"/>
    <property type="gene ID" value="LPERR05G06390"/>
</dbReference>
<evidence type="ECO:0000313" key="5">
    <source>
        <dbReference type="Proteomes" id="UP000032180"/>
    </source>
</evidence>
<dbReference type="SMART" id="SM00360">
    <property type="entry name" value="RRM"/>
    <property type="match status" value="1"/>
</dbReference>
<feature type="domain" description="RRM" evidence="3">
    <location>
        <begin position="98"/>
        <end position="175"/>
    </location>
</feature>
<sequence length="182" mass="20732">MLSGCMVLSGWIKMERAYTVGPSHQEPLPSHGKHRNPLEETTLYHRCQASPHPINEQLRLHLAKTTEGHVAHRFREKEEERMSAPWDSDSKDCSRPEHRVYVRNLPYSTNESSLTNSFASYGALHSEIAWNNETGRSRGFGFVTFEDSKSANDAVQGMNGKDVGGRIVTVEHAQQRSSRWRR</sequence>
<dbReference type="SUPFAM" id="SSF54928">
    <property type="entry name" value="RNA-binding domain, RBD"/>
    <property type="match status" value="1"/>
</dbReference>
<evidence type="ECO:0000256" key="1">
    <source>
        <dbReference type="ARBA" id="ARBA00022884"/>
    </source>
</evidence>
<dbReference type="PANTHER" id="PTHR48027">
    <property type="entry name" value="HETEROGENEOUS NUCLEAR RIBONUCLEOPROTEIN 87F-RELATED"/>
    <property type="match status" value="1"/>
</dbReference>
<accession>A0A0D9WE17</accession>
<protein>
    <recommendedName>
        <fullName evidence="3">RRM domain-containing protein</fullName>
    </recommendedName>
</protein>
<dbReference type="Gramene" id="LPERR05G06390.1">
    <property type="protein sequence ID" value="LPERR05G06390.1"/>
    <property type="gene ID" value="LPERR05G06390"/>
</dbReference>
<dbReference type="GO" id="GO:0003723">
    <property type="term" value="F:RNA binding"/>
    <property type="evidence" value="ECO:0007669"/>
    <property type="project" value="UniProtKB-UniRule"/>
</dbReference>
<dbReference type="InterPro" id="IPR000504">
    <property type="entry name" value="RRM_dom"/>
</dbReference>